<proteinExistence type="predicted"/>
<protein>
    <recommendedName>
        <fullName evidence="1">ApeA N-terminal domain-containing protein</fullName>
    </recommendedName>
</protein>
<accession>A0A1Y5PJI4</accession>
<dbReference type="AlphaFoldDB" id="A0A1Y5PJI4"/>
<dbReference type="InterPro" id="IPR041223">
    <property type="entry name" value="ApeA_NTD"/>
</dbReference>
<sequence>MADRMQETFDGSLGHFWTELADVYNLSKASDGYVRLADDNLFHVGTLRTREFNNEFGQNRERLPMPKAVYGMTNSTRAIFFDIAGVSQSNVMGQRASTQTVRTRGVVVNVPFAVLKDDRFLAVELEIPQVTRWAGLTSIRETLTKPSSDGTKQYKAETVDVEPIELEIRRGFKLKLDSTWHVDGPDDKRTINAPLVVGTSGRRPRHWHDHLVPLLSVQDLISLAHEGFVPAERATVEFKIEDDGRPRESAELWNSRLMTLPRQGGVARPKSMTEIPLFYLSHIGGLKGLRNWIRVDQKYPRATGPLTSAYRYGQSGVEVRLTEIALGLEYWTRLHNEHFQRAWAKPLKIGGKKEPLPMAIGRHVGPAFTEFVGGNLYDWAYLFWGTYNNLKHAPSFEYDPYEVDTLGDTGALLLLGELLNRVAGNRTPMKVLTDSVRTYQLKERIQKLLAKTTSPAGAV</sequence>
<organism evidence="2">
    <name type="scientific">uncultured Mycobacterium sp</name>
    <dbReference type="NCBI Taxonomy" id="171292"/>
    <lineage>
        <taxon>Bacteria</taxon>
        <taxon>Bacillati</taxon>
        <taxon>Actinomycetota</taxon>
        <taxon>Actinomycetes</taxon>
        <taxon>Mycobacteriales</taxon>
        <taxon>Mycobacteriaceae</taxon>
        <taxon>Mycobacterium</taxon>
        <taxon>environmental samples</taxon>
    </lineage>
</organism>
<evidence type="ECO:0000259" key="1">
    <source>
        <dbReference type="Pfam" id="PF18862"/>
    </source>
</evidence>
<dbReference type="Pfam" id="PF18862">
    <property type="entry name" value="ApeA_NTD1"/>
    <property type="match status" value="1"/>
</dbReference>
<evidence type="ECO:0000313" key="2">
    <source>
        <dbReference type="EMBL" id="SBS77590.1"/>
    </source>
</evidence>
<reference evidence="2" key="1">
    <citation type="submission" date="2016-03" db="EMBL/GenBank/DDBJ databases">
        <authorList>
            <person name="Ploux O."/>
        </authorList>
    </citation>
    <scope>NUCLEOTIDE SEQUENCE</scope>
    <source>
        <strain evidence="2">UC10</strain>
    </source>
</reference>
<dbReference type="EMBL" id="FLQS01000040">
    <property type="protein sequence ID" value="SBS77590.1"/>
    <property type="molecule type" value="Genomic_DNA"/>
</dbReference>
<name>A0A1Y5PJI4_9MYCO</name>
<feature type="domain" description="ApeA N-terminal" evidence="1">
    <location>
        <begin position="32"/>
        <end position="285"/>
    </location>
</feature>
<gene>
    <name evidence="2" type="ORF">MHPYR_450033</name>
</gene>